<keyword evidence="2" id="KW-1185">Reference proteome</keyword>
<comment type="caution">
    <text evidence="1">The sequence shown here is derived from an EMBL/GenBank/DDBJ whole genome shotgun (WGS) entry which is preliminary data.</text>
</comment>
<protein>
    <submittedName>
        <fullName evidence="1">Uncharacterized protein</fullName>
    </submittedName>
</protein>
<dbReference type="Proteomes" id="UP000637757">
    <property type="component" value="Unassembled WGS sequence"/>
</dbReference>
<dbReference type="AlphaFoldDB" id="A0A931AZN2"/>
<organism evidence="1 2">
    <name type="scientific">Enterococcus lacertideformus</name>
    <dbReference type="NCBI Taxonomy" id="2771493"/>
    <lineage>
        <taxon>Bacteria</taxon>
        <taxon>Bacillati</taxon>
        <taxon>Bacillota</taxon>
        <taxon>Bacilli</taxon>
        <taxon>Lactobacillales</taxon>
        <taxon>Enterococcaceae</taxon>
        <taxon>Enterococcus</taxon>
    </lineage>
</organism>
<accession>A0A931AZN2</accession>
<evidence type="ECO:0000313" key="1">
    <source>
        <dbReference type="EMBL" id="MBF8808744.1"/>
    </source>
</evidence>
<evidence type="ECO:0000313" key="2">
    <source>
        <dbReference type="Proteomes" id="UP000637757"/>
    </source>
</evidence>
<name>A0A931AZN2_9ENTE</name>
<sequence length="163" mass="18430">MSRSKGNAQLAQHETNKELNRLNRLRKKMSHGGGSLSASQEIFLDAMQAKALTSGYKQSIQSEIDALTKYLKVEIENAYTLWKQTQADAKRWGEHLNDAEEMEALAAGNVTEYSIVRQPVNEYENILTMLRRTQSDLDNLLAQIKATIDKQVAIDKELAQYLS</sequence>
<dbReference type="EMBL" id="JADAKE010000025">
    <property type="protein sequence ID" value="MBF8808744.1"/>
    <property type="molecule type" value="Genomic_DNA"/>
</dbReference>
<reference evidence="1" key="1">
    <citation type="submission" date="2020-09" db="EMBL/GenBank/DDBJ databases">
        <title>Genomic insights into the novelty and pathogenicity of a unique biofilm-forming Enterococcus sp. bacteria (Enterococcus lacertideformus) identified in reptiles.</title>
        <authorList>
            <person name="Agius J.E."/>
            <person name="Phalen D.N."/>
            <person name="Rose K."/>
            <person name="Eden J.-S."/>
        </authorList>
    </citation>
    <scope>NUCLEOTIDE SEQUENCE</scope>
    <source>
        <strain evidence="1">PHRS 0518</strain>
    </source>
</reference>
<proteinExistence type="predicted"/>
<gene>
    <name evidence="1" type="ORF">IC227_11505</name>
</gene>